<dbReference type="InterPro" id="IPR052339">
    <property type="entry name" value="Fe-S_Maturation_MIP18"/>
</dbReference>
<dbReference type="Pfam" id="PF01883">
    <property type="entry name" value="FeS_assembly_P"/>
    <property type="match status" value="1"/>
</dbReference>
<accession>A0A6B0YZ34</accession>
<gene>
    <name evidence="2" type="ORF">F4Y42_15800</name>
</gene>
<dbReference type="InterPro" id="IPR002744">
    <property type="entry name" value="MIP18-like"/>
</dbReference>
<evidence type="ECO:0000313" key="2">
    <source>
        <dbReference type="EMBL" id="MXY94902.1"/>
    </source>
</evidence>
<dbReference type="AlphaFoldDB" id="A0A6B0YZ34"/>
<proteinExistence type="predicted"/>
<feature type="domain" description="MIP18 family-like" evidence="1">
    <location>
        <begin position="19"/>
        <end position="83"/>
    </location>
</feature>
<dbReference type="PANTHER" id="PTHR42831:SF1">
    <property type="entry name" value="FE-S PROTEIN MATURATION AUXILIARY FACTOR YITW"/>
    <property type="match status" value="1"/>
</dbReference>
<dbReference type="InterPro" id="IPR034904">
    <property type="entry name" value="FSCA_dom_sf"/>
</dbReference>
<dbReference type="SUPFAM" id="SSF117916">
    <property type="entry name" value="Fe-S cluster assembly (FSCA) domain-like"/>
    <property type="match status" value="1"/>
</dbReference>
<reference evidence="2" key="1">
    <citation type="submission" date="2019-09" db="EMBL/GenBank/DDBJ databases">
        <title>Characterisation of the sponge microbiome using genome-centric metagenomics.</title>
        <authorList>
            <person name="Engelberts J.P."/>
            <person name="Robbins S.J."/>
            <person name="De Goeij J.M."/>
            <person name="Aranda M."/>
            <person name="Bell S.C."/>
            <person name="Webster N.S."/>
        </authorList>
    </citation>
    <scope>NUCLEOTIDE SEQUENCE</scope>
    <source>
        <strain evidence="2">SB0664_bin_27</strain>
    </source>
</reference>
<dbReference type="PANTHER" id="PTHR42831">
    <property type="entry name" value="FE-S PROTEIN MATURATION AUXILIARY FACTOR YITW"/>
    <property type="match status" value="1"/>
</dbReference>
<evidence type="ECO:0000259" key="1">
    <source>
        <dbReference type="Pfam" id="PF01883"/>
    </source>
</evidence>
<dbReference type="EMBL" id="VXRG01000130">
    <property type="protein sequence ID" value="MXY94902.1"/>
    <property type="molecule type" value="Genomic_DNA"/>
</dbReference>
<dbReference type="Gene3D" id="3.30.300.130">
    <property type="entry name" value="Fe-S cluster assembly (FSCA)"/>
    <property type="match status" value="1"/>
</dbReference>
<comment type="caution">
    <text evidence="2">The sequence shown here is derived from an EMBL/GenBank/DDBJ whole genome shotgun (WGS) entry which is preliminary data.</text>
</comment>
<name>A0A6B0YZ34_9CHLR</name>
<organism evidence="2">
    <name type="scientific">Caldilineaceae bacterium SB0664_bin_27</name>
    <dbReference type="NCBI Taxonomy" id="2605260"/>
    <lineage>
        <taxon>Bacteria</taxon>
        <taxon>Bacillati</taxon>
        <taxon>Chloroflexota</taxon>
        <taxon>Caldilineae</taxon>
        <taxon>Caldilineales</taxon>
        <taxon>Caldilineaceae</taxon>
    </lineage>
</organism>
<sequence length="107" mass="11984">MSENTLPTPDEVRAEIRTHVKDPELMMNIVDLGLVYDIEVTEENNIDVTMTLTSPGCPVGPQIISDVQRTAHTAFPNVSEVNVHLVWTPFWSPDMMSEDAKDELGIF</sequence>
<protein>
    <submittedName>
        <fullName evidence="2">Metal-sulfur cluster assembly factor</fullName>
    </submittedName>
</protein>